<evidence type="ECO:0008006" key="4">
    <source>
        <dbReference type="Google" id="ProtNLM"/>
    </source>
</evidence>
<protein>
    <recommendedName>
        <fullName evidence="4">DUF3040 domain-containing protein</fullName>
    </recommendedName>
</protein>
<evidence type="ECO:0000313" key="3">
    <source>
        <dbReference type="Proteomes" id="UP001501578"/>
    </source>
</evidence>
<name>A0ABN1PPF9_9ACTN</name>
<evidence type="ECO:0000313" key="2">
    <source>
        <dbReference type="EMBL" id="GAA0931249.1"/>
    </source>
</evidence>
<keyword evidence="3" id="KW-1185">Reference proteome</keyword>
<dbReference type="RefSeq" id="WP_343951050.1">
    <property type="nucleotide sequence ID" value="NZ_BAAAHQ010000017.1"/>
</dbReference>
<keyword evidence="1" id="KW-0812">Transmembrane</keyword>
<keyword evidence="1" id="KW-0472">Membrane</keyword>
<reference evidence="2 3" key="1">
    <citation type="journal article" date="2019" name="Int. J. Syst. Evol. Microbiol.">
        <title>The Global Catalogue of Microorganisms (GCM) 10K type strain sequencing project: providing services to taxonomists for standard genome sequencing and annotation.</title>
        <authorList>
            <consortium name="The Broad Institute Genomics Platform"/>
            <consortium name="The Broad Institute Genome Sequencing Center for Infectious Disease"/>
            <person name="Wu L."/>
            <person name="Ma J."/>
        </authorList>
    </citation>
    <scope>NUCLEOTIDE SEQUENCE [LARGE SCALE GENOMIC DNA]</scope>
    <source>
        <strain evidence="2 3">JCM 11136</strain>
    </source>
</reference>
<evidence type="ECO:0000256" key="1">
    <source>
        <dbReference type="SAM" id="Phobius"/>
    </source>
</evidence>
<keyword evidence="1" id="KW-1133">Transmembrane helix</keyword>
<feature type="transmembrane region" description="Helical" evidence="1">
    <location>
        <begin position="48"/>
        <end position="67"/>
    </location>
</feature>
<dbReference type="Pfam" id="PF11239">
    <property type="entry name" value="DUF3040"/>
    <property type="match status" value="1"/>
</dbReference>
<dbReference type="Proteomes" id="UP001501578">
    <property type="component" value="Unassembled WGS sequence"/>
</dbReference>
<gene>
    <name evidence="2" type="ORF">GCM10009560_36220</name>
</gene>
<organism evidence="2 3">
    <name type="scientific">Nonomuraea longicatena</name>
    <dbReference type="NCBI Taxonomy" id="83682"/>
    <lineage>
        <taxon>Bacteria</taxon>
        <taxon>Bacillati</taxon>
        <taxon>Actinomycetota</taxon>
        <taxon>Actinomycetes</taxon>
        <taxon>Streptosporangiales</taxon>
        <taxon>Streptosporangiaceae</taxon>
        <taxon>Nonomuraea</taxon>
    </lineage>
</organism>
<dbReference type="EMBL" id="BAAAHQ010000017">
    <property type="protein sequence ID" value="GAA0931249.1"/>
    <property type="molecule type" value="Genomic_DNA"/>
</dbReference>
<accession>A0ABN1PPF9</accession>
<dbReference type="InterPro" id="IPR021401">
    <property type="entry name" value="DUF3040"/>
</dbReference>
<sequence>MALSAREQAELDAIARRIRAEEPALAARLAAHDEDADADADTRSARELWPVALIAVCLAVFTVALALSTGSPDPLTQTVIR</sequence>
<comment type="caution">
    <text evidence="2">The sequence shown here is derived from an EMBL/GenBank/DDBJ whole genome shotgun (WGS) entry which is preliminary data.</text>
</comment>
<proteinExistence type="predicted"/>